<dbReference type="RefSeq" id="WP_109359450.1">
    <property type="nucleotide sequence ID" value="NZ_QFRJ01000006.1"/>
</dbReference>
<evidence type="ECO:0000313" key="3">
    <source>
        <dbReference type="Proteomes" id="UP000245370"/>
    </source>
</evidence>
<reference evidence="2 3" key="1">
    <citation type="submission" date="2018-05" db="EMBL/GenBank/DDBJ databases">
        <title>Brumimicrobium oceani sp. nov., isolated from coastal sediment.</title>
        <authorList>
            <person name="Kou Y."/>
        </authorList>
    </citation>
    <scope>NUCLEOTIDE SEQUENCE [LARGE SCALE GENOMIC DNA]</scope>
    <source>
        <strain evidence="2 3">C305</strain>
    </source>
</reference>
<evidence type="ECO:0000259" key="1">
    <source>
        <dbReference type="Pfam" id="PF13568"/>
    </source>
</evidence>
<dbReference type="AlphaFoldDB" id="A0A2U2XC97"/>
<dbReference type="Proteomes" id="UP000245370">
    <property type="component" value="Unassembled WGS sequence"/>
</dbReference>
<feature type="domain" description="Outer membrane protein beta-barrel" evidence="1">
    <location>
        <begin position="63"/>
        <end position="200"/>
    </location>
</feature>
<dbReference type="OrthoDB" id="1467314at2"/>
<name>A0A2U2XC97_9FLAO</name>
<gene>
    <name evidence="2" type="ORF">DIT68_08895</name>
</gene>
<dbReference type="InterPro" id="IPR025665">
    <property type="entry name" value="Beta-barrel_OMP_2"/>
</dbReference>
<dbReference type="EMBL" id="QFRJ01000006">
    <property type="protein sequence ID" value="PWH85370.1"/>
    <property type="molecule type" value="Genomic_DNA"/>
</dbReference>
<organism evidence="2 3">
    <name type="scientific">Brumimicrobium oceani</name>
    <dbReference type="NCBI Taxonomy" id="2100725"/>
    <lineage>
        <taxon>Bacteria</taxon>
        <taxon>Pseudomonadati</taxon>
        <taxon>Bacteroidota</taxon>
        <taxon>Flavobacteriia</taxon>
        <taxon>Flavobacteriales</taxon>
        <taxon>Crocinitomicaceae</taxon>
        <taxon>Brumimicrobium</taxon>
    </lineage>
</organism>
<sequence>MNLKSLLFLLLVLIFFSTELLAQKYRNKAENYFGIQVKPLIPIGLVGDKAFDIKEDGFETTIAPLMGYSYGGVVRIGLTELLAIETGINYTRRNYKASYAVADSNVYAEDELGYVSFDIPLDFLVYVKLGKQMFMNVSIGGSGNFNASNIRSLINPEGKHLFIFEGRRLGFFDFNANANVGFEYRTQDNGTIYLGLSGRVPFSPTLSIATEYRHGTNKTISYGTVEGSTFSLNLKYFFHNQKTKKGIQFEGGPIEQ</sequence>
<protein>
    <recommendedName>
        <fullName evidence="1">Outer membrane protein beta-barrel domain-containing protein</fullName>
    </recommendedName>
</protein>
<comment type="caution">
    <text evidence="2">The sequence shown here is derived from an EMBL/GenBank/DDBJ whole genome shotgun (WGS) entry which is preliminary data.</text>
</comment>
<proteinExistence type="predicted"/>
<keyword evidence="3" id="KW-1185">Reference proteome</keyword>
<reference evidence="2 3" key="2">
    <citation type="submission" date="2018-05" db="EMBL/GenBank/DDBJ databases">
        <authorList>
            <person name="Lanie J.A."/>
            <person name="Ng W.-L."/>
            <person name="Kazmierczak K.M."/>
            <person name="Andrzejewski T.M."/>
            <person name="Davidsen T.M."/>
            <person name="Wayne K.J."/>
            <person name="Tettelin H."/>
            <person name="Glass J.I."/>
            <person name="Rusch D."/>
            <person name="Podicherti R."/>
            <person name="Tsui H.-C.T."/>
            <person name="Winkler M.E."/>
        </authorList>
    </citation>
    <scope>NUCLEOTIDE SEQUENCE [LARGE SCALE GENOMIC DNA]</scope>
    <source>
        <strain evidence="2 3">C305</strain>
    </source>
</reference>
<dbReference type="Pfam" id="PF13568">
    <property type="entry name" value="OMP_b-brl_2"/>
    <property type="match status" value="1"/>
</dbReference>
<evidence type="ECO:0000313" key="2">
    <source>
        <dbReference type="EMBL" id="PWH85370.1"/>
    </source>
</evidence>
<accession>A0A2U2XC97</accession>